<keyword evidence="3" id="KW-1185">Reference proteome</keyword>
<dbReference type="EMBL" id="JAFKCW010000001">
    <property type="protein sequence ID" value="MBN7800160.1"/>
    <property type="molecule type" value="Genomic_DNA"/>
</dbReference>
<proteinExistence type="predicted"/>
<evidence type="ECO:0000313" key="2">
    <source>
        <dbReference type="EMBL" id="MBN7800160.1"/>
    </source>
</evidence>
<dbReference type="Proteomes" id="UP000664698">
    <property type="component" value="Unassembled WGS sequence"/>
</dbReference>
<name>A0ABS3BPA7_9BACT</name>
<evidence type="ECO:0000259" key="1">
    <source>
        <dbReference type="Pfam" id="PF18925"/>
    </source>
</evidence>
<comment type="caution">
    <text evidence="2">The sequence shown here is derived from an EMBL/GenBank/DDBJ whole genome shotgun (WGS) entry which is preliminary data.</text>
</comment>
<sequence length="148" mass="16429">MNFLLTREYWPGGTNGSLVHEGNILCATVELPSACFKPPLSCLPEGKYELRVTSSSQEPVIGIFRLPFPVVGEQEAKAELGARQLHRNIVLVSEITGEGRGVPSRETAQNLAFLIGQASEKGERAYLEIRSYPEAALNLTYHQIRWMD</sequence>
<evidence type="ECO:0000313" key="3">
    <source>
        <dbReference type="Proteomes" id="UP000664698"/>
    </source>
</evidence>
<accession>A0ABS3BPA7</accession>
<dbReference type="InterPro" id="IPR043732">
    <property type="entry name" value="DUF5675"/>
</dbReference>
<reference evidence="2 3" key="1">
    <citation type="submission" date="2021-03" db="EMBL/GenBank/DDBJ databases">
        <title>novel species isolated from a fishpond in China.</title>
        <authorList>
            <person name="Lu H."/>
            <person name="Cai Z."/>
        </authorList>
    </citation>
    <scope>NUCLEOTIDE SEQUENCE [LARGE SCALE GENOMIC DNA]</scope>
    <source>
        <strain evidence="2 3">JCM 31546</strain>
    </source>
</reference>
<dbReference type="Pfam" id="PF18925">
    <property type="entry name" value="DUF5675"/>
    <property type="match status" value="1"/>
</dbReference>
<organism evidence="2 3">
    <name type="scientific">Algoriphagus aestuariicola</name>
    <dbReference type="NCBI Taxonomy" id="1852016"/>
    <lineage>
        <taxon>Bacteria</taxon>
        <taxon>Pseudomonadati</taxon>
        <taxon>Bacteroidota</taxon>
        <taxon>Cytophagia</taxon>
        <taxon>Cytophagales</taxon>
        <taxon>Cyclobacteriaceae</taxon>
        <taxon>Algoriphagus</taxon>
    </lineage>
</organism>
<dbReference type="RefSeq" id="WP_206568118.1">
    <property type="nucleotide sequence ID" value="NZ_JAFKCW010000001.1"/>
</dbReference>
<protein>
    <recommendedName>
        <fullName evidence="1">DUF5675 domain-containing protein</fullName>
    </recommendedName>
</protein>
<gene>
    <name evidence="2" type="ORF">J0A67_04765</name>
</gene>
<feature type="domain" description="DUF5675" evidence="1">
    <location>
        <begin position="5"/>
        <end position="58"/>
    </location>
</feature>